<dbReference type="GO" id="GO:0005737">
    <property type="term" value="C:cytoplasm"/>
    <property type="evidence" value="ECO:0007669"/>
    <property type="project" value="TreeGrafter"/>
</dbReference>
<protein>
    <recommendedName>
        <fullName evidence="4">FAD dependent oxidoreductase domain-containing protein</fullName>
    </recommendedName>
</protein>
<dbReference type="InterPro" id="IPR036188">
    <property type="entry name" value="FAD/NAD-bd_sf"/>
</dbReference>
<dbReference type="GO" id="GO:0009228">
    <property type="term" value="P:thiamine biosynthetic process"/>
    <property type="evidence" value="ECO:0007669"/>
    <property type="project" value="UniProtKB-KW"/>
</dbReference>
<dbReference type="PANTHER" id="PTHR13847">
    <property type="entry name" value="SARCOSINE DEHYDROGENASE-RELATED"/>
    <property type="match status" value="1"/>
</dbReference>
<evidence type="ECO:0000259" key="4">
    <source>
        <dbReference type="Pfam" id="PF01266"/>
    </source>
</evidence>
<reference evidence="5" key="1">
    <citation type="submission" date="2018-05" db="EMBL/GenBank/DDBJ databases">
        <authorList>
            <person name="Lanie J.A."/>
            <person name="Ng W.-L."/>
            <person name="Kazmierczak K.M."/>
            <person name="Andrzejewski T.M."/>
            <person name="Davidsen T.M."/>
            <person name="Wayne K.J."/>
            <person name="Tettelin H."/>
            <person name="Glass J.I."/>
            <person name="Rusch D."/>
            <person name="Podicherti R."/>
            <person name="Tsui H.-C.T."/>
            <person name="Winkler M.E."/>
        </authorList>
    </citation>
    <scope>NUCLEOTIDE SEQUENCE</scope>
</reference>
<accession>A0A382EP91</accession>
<evidence type="ECO:0000313" key="5">
    <source>
        <dbReference type="EMBL" id="SVB52142.1"/>
    </source>
</evidence>
<dbReference type="AlphaFoldDB" id="A0A382EP91"/>
<dbReference type="Gene3D" id="3.30.9.10">
    <property type="entry name" value="D-Amino Acid Oxidase, subunit A, domain 2"/>
    <property type="match status" value="1"/>
</dbReference>
<dbReference type="NCBIfam" id="TIGR02352">
    <property type="entry name" value="thiamin_ThiO"/>
    <property type="match status" value="1"/>
</dbReference>
<dbReference type="SUPFAM" id="SSF54373">
    <property type="entry name" value="FAD-linked reductases, C-terminal domain"/>
    <property type="match status" value="1"/>
</dbReference>
<sequence length="371" mass="39651">MLTEGMMNRSTNVAIVGGGVIGCSIAYQLSKMGINCTVFEKNRLASGASGATAGMIGPIWYLDQTSDPYFQLGMRSLEMFPTLVKELQEAGIDPEFQQTGAIKVLVDEIDDADLLDNLKWQRELGIGVRWIDRGELIDREPEITEKAVGGVFSPKDGSIAGVAFVNALAHAAIKLGAKVLEEVEVMGLEISKDNVIGIRTQIGIYYADHTIICAGAWSGITQRWLPYSIPVRPIKGQRILLRKPGFLPKSTVQSIVPQKDGSVLSAATREEGNFDQIVTGEAISQMVAKAKGIFPILDDAQFVSASAGVRPGTPDGMPILGPIPGWSGVSLASGHDHVGIMCSPSTAELMADFVANGDCSRLAPFSIDRFG</sequence>
<comment type="pathway">
    <text evidence="1">Cofactor biosynthesis; thiamine diphosphate biosynthesis.</text>
</comment>
<evidence type="ECO:0000256" key="2">
    <source>
        <dbReference type="ARBA" id="ARBA00022977"/>
    </source>
</evidence>
<dbReference type="Gene3D" id="3.50.50.60">
    <property type="entry name" value="FAD/NAD(P)-binding domain"/>
    <property type="match status" value="1"/>
</dbReference>
<dbReference type="PANTHER" id="PTHR13847:SF289">
    <property type="entry name" value="GLYCINE OXIDASE"/>
    <property type="match status" value="1"/>
</dbReference>
<dbReference type="GO" id="GO:0016491">
    <property type="term" value="F:oxidoreductase activity"/>
    <property type="evidence" value="ECO:0007669"/>
    <property type="project" value="UniProtKB-KW"/>
</dbReference>
<dbReference type="InterPro" id="IPR012727">
    <property type="entry name" value="Gly_oxidase_ThiO"/>
</dbReference>
<name>A0A382EP91_9ZZZZ</name>
<dbReference type="UniPathway" id="UPA00060"/>
<evidence type="ECO:0000256" key="3">
    <source>
        <dbReference type="ARBA" id="ARBA00023002"/>
    </source>
</evidence>
<proteinExistence type="predicted"/>
<dbReference type="EMBL" id="UINC01045411">
    <property type="protein sequence ID" value="SVB52142.1"/>
    <property type="molecule type" value="Genomic_DNA"/>
</dbReference>
<dbReference type="InterPro" id="IPR006076">
    <property type="entry name" value="FAD-dep_OxRdtase"/>
</dbReference>
<dbReference type="Pfam" id="PF01266">
    <property type="entry name" value="DAO"/>
    <property type="match status" value="1"/>
</dbReference>
<feature type="domain" description="FAD dependent oxidoreductase" evidence="4">
    <location>
        <begin position="13"/>
        <end position="352"/>
    </location>
</feature>
<dbReference type="GO" id="GO:0050660">
    <property type="term" value="F:flavin adenine dinucleotide binding"/>
    <property type="evidence" value="ECO:0007669"/>
    <property type="project" value="InterPro"/>
</dbReference>
<keyword evidence="3" id="KW-0560">Oxidoreductase</keyword>
<organism evidence="5">
    <name type="scientific">marine metagenome</name>
    <dbReference type="NCBI Taxonomy" id="408172"/>
    <lineage>
        <taxon>unclassified sequences</taxon>
        <taxon>metagenomes</taxon>
        <taxon>ecological metagenomes</taxon>
    </lineage>
</organism>
<keyword evidence="2" id="KW-0784">Thiamine biosynthesis</keyword>
<dbReference type="GO" id="GO:0009229">
    <property type="term" value="P:thiamine diphosphate biosynthetic process"/>
    <property type="evidence" value="ECO:0007669"/>
    <property type="project" value="UniProtKB-UniPathway"/>
</dbReference>
<gene>
    <name evidence="5" type="ORF">METZ01_LOCUS204996</name>
</gene>
<dbReference type="SUPFAM" id="SSF51905">
    <property type="entry name" value="FAD/NAD(P)-binding domain"/>
    <property type="match status" value="1"/>
</dbReference>
<evidence type="ECO:0000256" key="1">
    <source>
        <dbReference type="ARBA" id="ARBA00004948"/>
    </source>
</evidence>